<dbReference type="NCBIfam" id="TIGR04183">
    <property type="entry name" value="Por_Secre_tail"/>
    <property type="match status" value="1"/>
</dbReference>
<evidence type="ECO:0000259" key="2">
    <source>
        <dbReference type="Pfam" id="PF13229"/>
    </source>
</evidence>
<dbReference type="OrthoDB" id="8901262at2"/>
<dbReference type="AlphaFoldDB" id="A0A0S7BZY7"/>
<dbReference type="PANTHER" id="PTHR11319:SF35">
    <property type="entry name" value="OUTER MEMBRANE PROTEIN PMPC-RELATED"/>
    <property type="match status" value="1"/>
</dbReference>
<dbReference type="Gene3D" id="2.160.20.10">
    <property type="entry name" value="Single-stranded right-handed beta-helix, Pectin lyase-like"/>
    <property type="match status" value="1"/>
</dbReference>
<feature type="domain" description="Right handed beta helix" evidence="2">
    <location>
        <begin position="575"/>
        <end position="738"/>
    </location>
</feature>
<evidence type="ECO:0000259" key="3">
    <source>
        <dbReference type="Pfam" id="PF18962"/>
    </source>
</evidence>
<feature type="chain" id="PRO_5006633358" evidence="1">
    <location>
        <begin position="28"/>
        <end position="924"/>
    </location>
</feature>
<dbReference type="Proteomes" id="UP000053091">
    <property type="component" value="Unassembled WGS sequence"/>
</dbReference>
<protein>
    <submittedName>
        <fullName evidence="4">Protein containing Por secretion system C-terminal sorting domain</fullName>
    </submittedName>
</protein>
<dbReference type="Pfam" id="PF13229">
    <property type="entry name" value="Beta_helix"/>
    <property type="match status" value="1"/>
</dbReference>
<dbReference type="InterPro" id="IPR012334">
    <property type="entry name" value="Pectin_lyas_fold"/>
</dbReference>
<dbReference type="NCBIfam" id="NF041518">
    <property type="entry name" value="choice_anch_Q"/>
    <property type="match status" value="1"/>
</dbReference>
<evidence type="ECO:0000313" key="4">
    <source>
        <dbReference type="EMBL" id="GAP42980.1"/>
    </source>
</evidence>
<dbReference type="STRING" id="1678841.TBC1_111122"/>
<accession>A0A0S7BZY7</accession>
<dbReference type="RefSeq" id="WP_082189492.1">
    <property type="nucleotide sequence ID" value="NZ_DF968182.1"/>
</dbReference>
<proteinExistence type="predicted"/>
<dbReference type="Pfam" id="PF18962">
    <property type="entry name" value="Por_Secre_tail"/>
    <property type="match status" value="1"/>
</dbReference>
<gene>
    <name evidence="4" type="ORF">TBC1_111122</name>
</gene>
<dbReference type="EMBL" id="DF968182">
    <property type="protein sequence ID" value="GAP42980.1"/>
    <property type="molecule type" value="Genomic_DNA"/>
</dbReference>
<feature type="signal peptide" evidence="1">
    <location>
        <begin position="1"/>
        <end position="27"/>
    </location>
</feature>
<reference evidence="4" key="1">
    <citation type="journal article" date="2015" name="Genome Announc.">
        <title>Draft Genome Sequence of Bacteroidales Strain TBC1, a Novel Isolate from a Methanogenic Wastewater Treatment System.</title>
        <authorList>
            <person name="Tourlousse D.M."/>
            <person name="Matsuura N."/>
            <person name="Sun L."/>
            <person name="Toyonaga M."/>
            <person name="Kuroda K."/>
            <person name="Ohashi A."/>
            <person name="Cruz R."/>
            <person name="Yamaguchi T."/>
            <person name="Sekiguchi Y."/>
        </authorList>
    </citation>
    <scope>NUCLEOTIDE SEQUENCE [LARGE SCALE GENOMIC DNA]</scope>
    <source>
        <strain evidence="4">TBC1</strain>
    </source>
</reference>
<sequence length="924" mass="100124">MKSKTFTLRLCMIILMTCPIVLNSIQAQIQVEGLISENEGSAGWDADGSGPEPYGNGHSTFLYYAATRDYVDNNCNYGAHVTAIGSDFPVLSQALAAHGYDPGQLKLKMGLASQGDDLQGADWFAFGPENYMNFYPIDLKIYLDDELMITGLANYMIFHIGSSTGGFIICESNYFLPFDASGFSPPAVQEVAAAFMQDVGSGELKLNSNTFGEAQDFTGNGRIGSYYNFNCTISKGHPELPFQGLAVNHEGFAGWDADGTGPEPKRNGHDTQLYYIASRDYDDIDPDPNACFARLLGENGSGFQNFALQLEYRGFNAEQVKIKMDVCNLGEDIEGEDWSFIGGIHEVSFYHSLISCELNGEPLFGFVCDTVKTWQDVNHPGLGWWGTSAVTSIYNASENSSEAIQAVAASFFKDIEDRQIQTVTTLLTYANQTFSGNGRLDGGFWQINEAGMVAVPARGTQIQPGNLSGHWTMAGHPYIVSGDVTIPDGQTLVIDPGVWVKFSDRITFKVEGAIQAVGDTSNTGSIIFTAVNPELGWGHFVFDSTAITNEASVFRHCIFEYGFAPEAVPWSEPTNCGGAIAIRAYDNVMIENCVFHHNRALFNGEYTAGGGAIALWTSSPEIRNCVFSSNRANYSGGIVCYNASSPAITNCLFYGNISLKNTIDGGGAILVSTYSDPILLNNTFVNNHSNFRGGALEIYYESDPDLINNIFWGNTAPLNSQVYISSGNCNANFRYNDIEGGQAGIGPFGIGSGVYENNLETDPAFMDALALNYQLGEGSPCIDAGIPDVTGLNLPMTDLLGNVRIWDGGVNGTIVDMGPYEFGSVLYVTGIEKIDPGKNTPELLSYPNPFTVTTAVEFILTESCFAEVTIYNLLGQAVTTLVNETLNAGTYQKTWQAGRLPDGIYLVRMKAGNKLLSCKVVKVE</sequence>
<dbReference type="PANTHER" id="PTHR11319">
    <property type="entry name" value="G PROTEIN-COUPLED RECEPTOR-RELATED"/>
    <property type="match status" value="1"/>
</dbReference>
<keyword evidence="5" id="KW-1185">Reference proteome</keyword>
<dbReference type="SUPFAM" id="SSF51126">
    <property type="entry name" value="Pectin lyase-like"/>
    <property type="match status" value="1"/>
</dbReference>
<organism evidence="4">
    <name type="scientific">Lentimicrobium saccharophilum</name>
    <dbReference type="NCBI Taxonomy" id="1678841"/>
    <lineage>
        <taxon>Bacteria</taxon>
        <taxon>Pseudomonadati</taxon>
        <taxon>Bacteroidota</taxon>
        <taxon>Bacteroidia</taxon>
        <taxon>Bacteroidales</taxon>
        <taxon>Lentimicrobiaceae</taxon>
        <taxon>Lentimicrobium</taxon>
    </lineage>
</organism>
<dbReference type="InterPro" id="IPR059226">
    <property type="entry name" value="Choice_anch_Q_dom"/>
</dbReference>
<keyword evidence="1" id="KW-0732">Signal</keyword>
<feature type="domain" description="Secretion system C-terminal sorting" evidence="3">
    <location>
        <begin position="846"/>
        <end position="917"/>
    </location>
</feature>
<name>A0A0S7BZY7_9BACT</name>
<dbReference type="InterPro" id="IPR039448">
    <property type="entry name" value="Beta_helix"/>
</dbReference>
<dbReference type="Gene3D" id="2.60.40.4070">
    <property type="match status" value="1"/>
</dbReference>
<dbReference type="InterPro" id="IPR026444">
    <property type="entry name" value="Secre_tail"/>
</dbReference>
<evidence type="ECO:0000313" key="5">
    <source>
        <dbReference type="Proteomes" id="UP000053091"/>
    </source>
</evidence>
<evidence type="ECO:0000256" key="1">
    <source>
        <dbReference type="SAM" id="SignalP"/>
    </source>
</evidence>
<dbReference type="InterPro" id="IPR011050">
    <property type="entry name" value="Pectin_lyase_fold/virulence"/>
</dbReference>